<evidence type="ECO:0000313" key="2">
    <source>
        <dbReference type="Proteomes" id="UP000204221"/>
    </source>
</evidence>
<gene>
    <name evidence="1" type="ORF">AHOG_00755</name>
</gene>
<dbReference type="AlphaFoldDB" id="A0A221VWD3"/>
<organism evidence="1 2">
    <name type="scientific">Actinoalloteichus hoggarensis</name>
    <dbReference type="NCBI Taxonomy" id="1470176"/>
    <lineage>
        <taxon>Bacteria</taxon>
        <taxon>Bacillati</taxon>
        <taxon>Actinomycetota</taxon>
        <taxon>Actinomycetes</taxon>
        <taxon>Pseudonocardiales</taxon>
        <taxon>Pseudonocardiaceae</taxon>
        <taxon>Actinoalloteichus</taxon>
    </lineage>
</organism>
<sequence>MARRRRYGVVPHGGDWRVTRAGRVLSNHHLKSRAVDEGVRAARADRDSQLVIRRRDGTFQDNRTFDAPRRSHG</sequence>
<protein>
    <submittedName>
        <fullName evidence="1">Uncharacterized protein</fullName>
    </submittedName>
</protein>
<evidence type="ECO:0000313" key="1">
    <source>
        <dbReference type="EMBL" id="ASO17823.1"/>
    </source>
</evidence>
<dbReference type="RefSeq" id="WP_093939643.1">
    <property type="nucleotide sequence ID" value="NZ_CP022521.1"/>
</dbReference>
<dbReference type="OrthoDB" id="8858565at2"/>
<dbReference type="Proteomes" id="UP000204221">
    <property type="component" value="Chromosome"/>
</dbReference>
<accession>A0A221VWD3</accession>
<dbReference type="EMBL" id="CP022521">
    <property type="protein sequence ID" value="ASO17823.1"/>
    <property type="molecule type" value="Genomic_DNA"/>
</dbReference>
<keyword evidence="2" id="KW-1185">Reference proteome</keyword>
<name>A0A221VWD3_9PSEU</name>
<dbReference type="Pfam" id="PF09954">
    <property type="entry name" value="DUF2188"/>
    <property type="match status" value="1"/>
</dbReference>
<dbReference type="InterPro" id="IPR018691">
    <property type="entry name" value="DUF2188"/>
</dbReference>
<proteinExistence type="predicted"/>
<reference evidence="1 2" key="1">
    <citation type="submission" date="2017-07" db="EMBL/GenBank/DDBJ databases">
        <title>Complete genome sequence of Actinoalloteichus hoggarensis DSM 45943, type strain of Actinoalloteichus hoggarensis.</title>
        <authorList>
            <person name="Ruckert C."/>
            <person name="Nouioui I."/>
            <person name="Willmese J."/>
            <person name="van Wezel G."/>
            <person name="Klenk H.-P."/>
            <person name="Kalinowski J."/>
            <person name="Zotchev S.B."/>
        </authorList>
    </citation>
    <scope>NUCLEOTIDE SEQUENCE [LARGE SCALE GENOMIC DNA]</scope>
    <source>
        <strain evidence="1 2">DSM 45943</strain>
    </source>
</reference>
<dbReference type="KEGG" id="ahg:AHOG_00755"/>